<dbReference type="EnsemblFungi" id="MVLG_04405T0">
    <property type="protein sequence ID" value="MVLG_04405T0"/>
    <property type="gene ID" value="MVLG_04405"/>
</dbReference>
<dbReference type="OMA" id="RHNIHIA"/>
<dbReference type="Proteomes" id="UP000017200">
    <property type="component" value="Unassembled WGS sequence"/>
</dbReference>
<feature type="region of interest" description="Disordered" evidence="1">
    <location>
        <begin position="43"/>
        <end position="87"/>
    </location>
</feature>
<keyword evidence="5" id="KW-1185">Reference proteome</keyword>
<dbReference type="OrthoDB" id="619536at2759"/>
<gene>
    <name evidence="3" type="ORF">MVLG_04405</name>
</gene>
<reference evidence="3" key="2">
    <citation type="submission" date="2010-11" db="EMBL/GenBank/DDBJ databases">
        <authorList>
            <consortium name="The Broad Institute Genome Sequencing Platform"/>
            <person name="Earl A."/>
            <person name="Ward D."/>
            <person name="Feldgarden M."/>
            <person name="Gevers D."/>
            <person name="Butler R."/>
            <person name="Young S.K."/>
            <person name="Zeng Q."/>
            <person name="Gargeya S."/>
            <person name="Fitzgerald M."/>
            <person name="Haas B."/>
            <person name="Abouelleil A."/>
            <person name="Alvarado L."/>
            <person name="Arachchi H.M."/>
            <person name="Berlin A."/>
            <person name="Brown A."/>
            <person name="Chapman S.B."/>
            <person name="Chen Z."/>
            <person name="Dunbar C."/>
            <person name="Freedman E."/>
            <person name="Gearin G."/>
            <person name="Gellesch M."/>
            <person name="Goldberg J."/>
            <person name="Griggs A."/>
            <person name="Gujja S."/>
            <person name="Heilman E."/>
            <person name="Heiman D."/>
            <person name="Howarth C."/>
            <person name="Larson L."/>
            <person name="Lui A."/>
            <person name="MacDonald P.J.P."/>
            <person name="Mehta T."/>
            <person name="Montmayeur A."/>
            <person name="Murphy C."/>
            <person name="Neiman D."/>
            <person name="Pearson M."/>
            <person name="Priest M."/>
            <person name="Roberts A."/>
            <person name="Saif S."/>
            <person name="Shea T."/>
            <person name="Shenoy N."/>
            <person name="Sisk P."/>
            <person name="Stolte C."/>
            <person name="Sykes S."/>
            <person name="White J."/>
            <person name="Yandava C."/>
            <person name="Wortman J."/>
            <person name="Nusbaum C."/>
            <person name="Birren B."/>
        </authorList>
    </citation>
    <scope>NUCLEOTIDE SEQUENCE</scope>
    <source>
        <strain evidence="3">P1A1 Lamole</strain>
    </source>
</reference>
<dbReference type="EMBL" id="AEIJ01000433">
    <property type="status" value="NOT_ANNOTATED_CDS"/>
    <property type="molecule type" value="Genomic_DNA"/>
</dbReference>
<dbReference type="EMBL" id="GL541691">
    <property type="protein sequence ID" value="KDE05160.1"/>
    <property type="molecule type" value="Genomic_DNA"/>
</dbReference>
<reference evidence="4" key="4">
    <citation type="submission" date="2015-06" db="UniProtKB">
        <authorList>
            <consortium name="EnsemblFungi"/>
        </authorList>
    </citation>
    <scope>IDENTIFICATION</scope>
</reference>
<evidence type="ECO:0000313" key="5">
    <source>
        <dbReference type="Proteomes" id="UP000017200"/>
    </source>
</evidence>
<feature type="compositionally biased region" description="Low complexity" evidence="1">
    <location>
        <begin position="43"/>
        <end position="66"/>
    </location>
</feature>
<evidence type="ECO:0000259" key="2">
    <source>
        <dbReference type="Pfam" id="PF08511"/>
    </source>
</evidence>
<name>U5HB44_USTV1</name>
<evidence type="ECO:0000313" key="3">
    <source>
        <dbReference type="EMBL" id="KDE05160.1"/>
    </source>
</evidence>
<reference evidence="5" key="1">
    <citation type="submission" date="2010-11" db="EMBL/GenBank/DDBJ databases">
        <title>The genome sequence of Microbotryum violaceum strain p1A1 Lamole.</title>
        <authorList>
            <person name="Cuomo C."/>
            <person name="Perlin M."/>
            <person name="Young S.K."/>
            <person name="Zeng Q."/>
            <person name="Gargeya S."/>
            <person name="Alvarado L."/>
            <person name="Berlin A."/>
            <person name="Chapman S.B."/>
            <person name="Chen Z."/>
            <person name="Freedman E."/>
            <person name="Gellesch M."/>
            <person name="Goldberg J."/>
            <person name="Griggs A."/>
            <person name="Gujja S."/>
            <person name="Heilman E."/>
            <person name="Heiman D."/>
            <person name="Howarth C."/>
            <person name="Mehta T."/>
            <person name="Neiman D."/>
            <person name="Pearson M."/>
            <person name="Roberts A."/>
            <person name="Saif S."/>
            <person name="Shea T."/>
            <person name="Shenoy N."/>
            <person name="Sisk P."/>
            <person name="Stolte C."/>
            <person name="Sykes S."/>
            <person name="White J."/>
            <person name="Yandava C."/>
            <person name="Haas B."/>
            <person name="Nusbaum C."/>
            <person name="Birren B."/>
        </authorList>
    </citation>
    <scope>NUCLEOTIDE SEQUENCE [LARGE SCALE GENOMIC DNA]</scope>
    <source>
        <strain evidence="5">p1A1 Lamole</strain>
    </source>
</reference>
<dbReference type="InParanoid" id="U5HB44"/>
<accession>U5HB44</accession>
<dbReference type="HOGENOM" id="CLU_994503_0_0_1"/>
<evidence type="ECO:0000256" key="1">
    <source>
        <dbReference type="SAM" id="MobiDB-lite"/>
    </source>
</evidence>
<dbReference type="InterPro" id="IPR013718">
    <property type="entry name" value="COQ9_C"/>
</dbReference>
<reference evidence="3 5" key="3">
    <citation type="journal article" date="2015" name="BMC Genomics">
        <title>Sex and parasites: genomic and transcriptomic analysis of Microbotryum lychnidis-dioicae, the biotrophic and plant-castrating anther smut fungus.</title>
        <authorList>
            <person name="Perlin M.H."/>
            <person name="Amselem J."/>
            <person name="Fontanillas E."/>
            <person name="Toh S.S."/>
            <person name="Chen Z."/>
            <person name="Goldberg J."/>
            <person name="Duplessis S."/>
            <person name="Henrissat B."/>
            <person name="Young S."/>
            <person name="Zeng Q."/>
            <person name="Aguileta G."/>
            <person name="Petit E."/>
            <person name="Badouin H."/>
            <person name="Andrews J."/>
            <person name="Razeeq D."/>
            <person name="Gabaldon T."/>
            <person name="Quesneville H."/>
            <person name="Giraud T."/>
            <person name="Hood M.E."/>
            <person name="Schultz D.J."/>
            <person name="Cuomo C.A."/>
        </authorList>
    </citation>
    <scope>NUCLEOTIDE SEQUENCE [LARGE SCALE GENOMIC DNA]</scope>
    <source>
        <strain evidence="5">p1A1 Lamole</strain>
        <strain evidence="3">P1A1 Lamole</strain>
    </source>
</reference>
<protein>
    <recommendedName>
        <fullName evidence="2">COQ9 C-terminal domain-containing protein</fullName>
    </recommendedName>
</protein>
<evidence type="ECO:0000313" key="4">
    <source>
        <dbReference type="EnsemblFungi" id="MVLG_04405T0"/>
    </source>
</evidence>
<sequence>MHAPNVMASAPHYTSTLLRHALPLIPRHGFSLHTLQLASQAVPSTSSTSSSSSSSSSSSPLSLSTLNALFPSPPPRSHPNGTVSRRKTLTREQLIREARAQAPSGTASTFRSPLHNFDAIDADAQAQATIGVGVGPLKALVQAWLEQGRTEMAQHVAVSRGKANQDQLVKLGLRHRIKYNEPVVDQLVEALALLGAPTSTPLSSPSALFPFPSPLPHFEHVARIAHDLAAASGDQSQGLEWYSVRASLGTLYGLSELHQLSPQLQGHDPSQRTLETYEFLDRMWDKSDGLAGLGAFATWVRRSWTGMGTSLGL</sequence>
<proteinExistence type="predicted"/>
<organism evidence="3">
    <name type="scientific">Microbotryum lychnidis-dioicae (strain p1A1 Lamole / MvSl-1064)</name>
    <name type="common">Anther smut fungus</name>
    <dbReference type="NCBI Taxonomy" id="683840"/>
    <lineage>
        <taxon>Eukaryota</taxon>
        <taxon>Fungi</taxon>
        <taxon>Dikarya</taxon>
        <taxon>Basidiomycota</taxon>
        <taxon>Pucciniomycotina</taxon>
        <taxon>Microbotryomycetes</taxon>
        <taxon>Microbotryales</taxon>
        <taxon>Microbotryaceae</taxon>
        <taxon>Microbotryum</taxon>
    </lineage>
</organism>
<dbReference type="Pfam" id="PF08511">
    <property type="entry name" value="COQ9"/>
    <property type="match status" value="1"/>
</dbReference>
<feature type="domain" description="COQ9 C-terminal" evidence="2">
    <location>
        <begin position="219"/>
        <end position="287"/>
    </location>
</feature>
<dbReference type="AlphaFoldDB" id="U5HB44"/>